<sequence length="199" mass="23188">MNPILEYDDLRKAGRAVVITSFLVILTSECTAPFKEINFLGINVGFGLGELIVILWFLLVIYTINFLFFLFSENPLYATDKLRIQRDNRVQQRHEDIRHLSAELDASLKTQRDQVRRNRKIDVFERDNKENAIVERQGQLSKKNNQKKKRASQYFGWVFRFEAARFWLFQVAAPVLLLAVALTPLSNFFGEQVCPNFTP</sequence>
<evidence type="ECO:0000256" key="1">
    <source>
        <dbReference type="SAM" id="Phobius"/>
    </source>
</evidence>
<evidence type="ECO:0000313" key="5">
    <source>
        <dbReference type="Proteomes" id="UP000325785"/>
    </source>
</evidence>
<evidence type="ECO:0000313" key="2">
    <source>
        <dbReference type="EMBL" id="KRS18237.1"/>
    </source>
</evidence>
<dbReference type="AlphaFoldDB" id="A0A0T5PAX0"/>
<dbReference type="EMBL" id="LAXI01000004">
    <property type="protein sequence ID" value="KRS18237.1"/>
    <property type="molecule type" value="Genomic_DNA"/>
</dbReference>
<keyword evidence="1" id="KW-0812">Transmembrane</keyword>
<dbReference type="PATRIC" id="fig|540747.5.peg.4554"/>
<dbReference type="KEGG" id="rid:RIdsm_02737"/>
<keyword evidence="4" id="KW-1185">Reference proteome</keyword>
<organism evidence="2 4">
    <name type="scientific">Roseovarius indicus</name>
    <dbReference type="NCBI Taxonomy" id="540747"/>
    <lineage>
        <taxon>Bacteria</taxon>
        <taxon>Pseudomonadati</taxon>
        <taxon>Pseudomonadota</taxon>
        <taxon>Alphaproteobacteria</taxon>
        <taxon>Rhodobacterales</taxon>
        <taxon>Roseobacteraceae</taxon>
        <taxon>Roseovarius</taxon>
    </lineage>
</organism>
<protein>
    <submittedName>
        <fullName evidence="2">Uncharacterized protein</fullName>
    </submittedName>
</protein>
<dbReference type="EMBL" id="CP031598">
    <property type="protein sequence ID" value="QEW26929.1"/>
    <property type="molecule type" value="Genomic_DNA"/>
</dbReference>
<accession>A0A0T5PAX0</accession>
<evidence type="ECO:0000313" key="4">
    <source>
        <dbReference type="Proteomes" id="UP000051401"/>
    </source>
</evidence>
<keyword evidence="1" id="KW-0472">Membrane</keyword>
<proteinExistence type="predicted"/>
<gene>
    <name evidence="3" type="ORF">RIdsm_02737</name>
    <name evidence="2" type="ORF">XM52_08805</name>
</gene>
<dbReference type="Proteomes" id="UP000051401">
    <property type="component" value="Unassembled WGS sequence"/>
</dbReference>
<reference evidence="2 4" key="1">
    <citation type="submission" date="2015-04" db="EMBL/GenBank/DDBJ databases">
        <title>The draft genome sequence of Roseovarius indicus B108T.</title>
        <authorList>
            <person name="Li G."/>
            <person name="Lai Q."/>
            <person name="Shao Z."/>
            <person name="Yan P."/>
        </authorList>
    </citation>
    <scope>NUCLEOTIDE SEQUENCE [LARGE SCALE GENOMIC DNA]</scope>
    <source>
        <strain evidence="2 4">B108</strain>
    </source>
</reference>
<reference evidence="3 5" key="2">
    <citation type="submission" date="2018-08" db="EMBL/GenBank/DDBJ databases">
        <title>Genetic Globetrotter - A new plasmid hitch-hiking vast phylogenetic and geographic distances.</title>
        <authorList>
            <person name="Vollmers J."/>
            <person name="Petersen J."/>
        </authorList>
    </citation>
    <scope>NUCLEOTIDE SEQUENCE [LARGE SCALE GENOMIC DNA]</scope>
    <source>
        <strain evidence="3 5">DSM 26383</strain>
    </source>
</reference>
<dbReference type="RefSeq" id="WP_057815389.1">
    <property type="nucleotide sequence ID" value="NZ_CP031598.1"/>
</dbReference>
<dbReference type="Proteomes" id="UP000325785">
    <property type="component" value="Chromosome"/>
</dbReference>
<keyword evidence="1" id="KW-1133">Transmembrane helix</keyword>
<evidence type="ECO:0000313" key="3">
    <source>
        <dbReference type="EMBL" id="QEW26929.1"/>
    </source>
</evidence>
<feature type="transmembrane region" description="Helical" evidence="1">
    <location>
        <begin position="166"/>
        <end position="189"/>
    </location>
</feature>
<name>A0A0T5PAX0_9RHOB</name>
<feature type="transmembrane region" description="Helical" evidence="1">
    <location>
        <begin position="51"/>
        <end position="71"/>
    </location>
</feature>